<evidence type="ECO:0000313" key="5">
    <source>
        <dbReference type="Proteomes" id="UP000824105"/>
    </source>
</evidence>
<dbReference type="InterPro" id="IPR050465">
    <property type="entry name" value="UPF0194_transport"/>
</dbReference>
<accession>A0A9D2FIT9</accession>
<feature type="region of interest" description="Disordered" evidence="3">
    <location>
        <begin position="191"/>
        <end position="257"/>
    </location>
</feature>
<dbReference type="AlphaFoldDB" id="A0A9D2FIT9"/>
<gene>
    <name evidence="4" type="ORF">H9724_03785</name>
</gene>
<evidence type="ECO:0000313" key="4">
    <source>
        <dbReference type="EMBL" id="HIZ61874.1"/>
    </source>
</evidence>
<evidence type="ECO:0000256" key="3">
    <source>
        <dbReference type="SAM" id="MobiDB-lite"/>
    </source>
</evidence>
<organism evidence="4 5">
    <name type="scientific">Candidatus Gemmiger avistercoris</name>
    <dbReference type="NCBI Taxonomy" id="2838606"/>
    <lineage>
        <taxon>Bacteria</taxon>
        <taxon>Bacillati</taxon>
        <taxon>Bacillota</taxon>
        <taxon>Clostridia</taxon>
        <taxon>Eubacteriales</taxon>
        <taxon>Gemmiger</taxon>
    </lineage>
</organism>
<comment type="subcellular location">
    <subcellularLocation>
        <location evidence="1">Cell envelope</location>
    </subcellularLocation>
</comment>
<reference evidence="4" key="2">
    <citation type="submission" date="2021-04" db="EMBL/GenBank/DDBJ databases">
        <authorList>
            <person name="Gilroy R."/>
        </authorList>
    </citation>
    <scope>NUCLEOTIDE SEQUENCE</scope>
    <source>
        <strain evidence="4">CHK188-11489</strain>
    </source>
</reference>
<reference evidence="4" key="1">
    <citation type="journal article" date="2021" name="PeerJ">
        <title>Extensive microbial diversity within the chicken gut microbiome revealed by metagenomics and culture.</title>
        <authorList>
            <person name="Gilroy R."/>
            <person name="Ravi A."/>
            <person name="Getino M."/>
            <person name="Pursley I."/>
            <person name="Horton D.L."/>
            <person name="Alikhan N.F."/>
            <person name="Baker D."/>
            <person name="Gharbi K."/>
            <person name="Hall N."/>
            <person name="Watson M."/>
            <person name="Adriaenssens E.M."/>
            <person name="Foster-Nyarko E."/>
            <person name="Jarju S."/>
            <person name="Secka A."/>
            <person name="Antonio M."/>
            <person name="Oren A."/>
            <person name="Chaudhuri R.R."/>
            <person name="La Ragione R."/>
            <person name="Hildebrand F."/>
            <person name="Pallen M.J."/>
        </authorList>
    </citation>
    <scope>NUCLEOTIDE SEQUENCE</scope>
    <source>
        <strain evidence="4">CHK188-11489</strain>
    </source>
</reference>
<evidence type="ECO:0008006" key="6">
    <source>
        <dbReference type="Google" id="ProtNLM"/>
    </source>
</evidence>
<feature type="compositionally biased region" description="Low complexity" evidence="3">
    <location>
        <begin position="209"/>
        <end position="257"/>
    </location>
</feature>
<name>A0A9D2FIT9_9FIRM</name>
<dbReference type="PANTHER" id="PTHR32347:SF23">
    <property type="entry name" value="BLL5650 PROTEIN"/>
    <property type="match status" value="1"/>
</dbReference>
<dbReference type="PANTHER" id="PTHR32347">
    <property type="entry name" value="EFFLUX SYSTEM COMPONENT YKNX-RELATED"/>
    <property type="match status" value="1"/>
</dbReference>
<dbReference type="Proteomes" id="UP000824105">
    <property type="component" value="Unassembled WGS sequence"/>
</dbReference>
<dbReference type="GO" id="GO:0030313">
    <property type="term" value="C:cell envelope"/>
    <property type="evidence" value="ECO:0007669"/>
    <property type="project" value="UniProtKB-SubCell"/>
</dbReference>
<dbReference type="EMBL" id="DXBF01000032">
    <property type="protein sequence ID" value="HIZ61874.1"/>
    <property type="molecule type" value="Genomic_DNA"/>
</dbReference>
<keyword evidence="2" id="KW-0175">Coiled coil</keyword>
<proteinExistence type="predicted"/>
<sequence length="482" mass="49600">MKRFSFVGRLRDGWNAWRAADPAQARRLAAVGRFFAAMLVLTLAARGVAGASMPRVTVGQAAGGSITRSATAAGTIGARQGAPMTVPEGLLVTGTLAAVGQTLHAGDPVAAFDSAGLAQALAEQQAQVRQLEVACAQQQKGENADGFALQQAQEQLDRAYAEVHETWQEGQADVEKARAAVDEARRRYNDLNGQSAATPESAEAERQQELAAAEAELEAAEAALEQAQKTADANNEAAANAAQSQEDARNSAAHSYARAAEDAADATAASQAQAGVTAAQLNAARIRLEALQALADNGGVLAAPRDGILTQLDLTPGQDSTPVAGLLAEAGAPRMLEFALDEEAAKLAAVGTQVTVNQNGRSVQAAIAALTPREDGGMDATLPLQAGDWAEGGATVELKLNAGQYAQCLPATAIQQDENGTFVYLVEQRSTLLGQQNVLVRLGVTVLAQGDGMAAVAESLTGPVVTGADKPLAAGDWVRVDA</sequence>
<evidence type="ECO:0000256" key="2">
    <source>
        <dbReference type="ARBA" id="ARBA00023054"/>
    </source>
</evidence>
<comment type="caution">
    <text evidence="4">The sequence shown here is derived from an EMBL/GenBank/DDBJ whole genome shotgun (WGS) entry which is preliminary data.</text>
</comment>
<evidence type="ECO:0000256" key="1">
    <source>
        <dbReference type="ARBA" id="ARBA00004196"/>
    </source>
</evidence>
<protein>
    <recommendedName>
        <fullName evidence="6">HlyD family secretion protein</fullName>
    </recommendedName>
</protein>